<comment type="caution">
    <text evidence="2">The sequence shown here is derived from an EMBL/GenBank/DDBJ whole genome shotgun (WGS) entry which is preliminary data.</text>
</comment>
<dbReference type="EMBL" id="CATNWA010012599">
    <property type="protein sequence ID" value="CAI9563730.1"/>
    <property type="molecule type" value="Genomic_DNA"/>
</dbReference>
<accession>A0ABN9CVK0</accession>
<feature type="non-terminal residue" evidence="2">
    <location>
        <position position="79"/>
    </location>
</feature>
<protein>
    <submittedName>
        <fullName evidence="2">Uncharacterized protein</fullName>
    </submittedName>
</protein>
<feature type="compositionally biased region" description="Polar residues" evidence="1">
    <location>
        <begin position="24"/>
        <end position="34"/>
    </location>
</feature>
<proteinExistence type="predicted"/>
<dbReference type="Proteomes" id="UP001162483">
    <property type="component" value="Unassembled WGS sequence"/>
</dbReference>
<gene>
    <name evidence="2" type="ORF">SPARVUS_LOCUS5793253</name>
</gene>
<evidence type="ECO:0000256" key="1">
    <source>
        <dbReference type="SAM" id="MobiDB-lite"/>
    </source>
</evidence>
<evidence type="ECO:0000313" key="2">
    <source>
        <dbReference type="EMBL" id="CAI9563730.1"/>
    </source>
</evidence>
<keyword evidence="3" id="KW-1185">Reference proteome</keyword>
<organism evidence="2 3">
    <name type="scientific">Staurois parvus</name>
    <dbReference type="NCBI Taxonomy" id="386267"/>
    <lineage>
        <taxon>Eukaryota</taxon>
        <taxon>Metazoa</taxon>
        <taxon>Chordata</taxon>
        <taxon>Craniata</taxon>
        <taxon>Vertebrata</taxon>
        <taxon>Euteleostomi</taxon>
        <taxon>Amphibia</taxon>
        <taxon>Batrachia</taxon>
        <taxon>Anura</taxon>
        <taxon>Neobatrachia</taxon>
        <taxon>Ranoidea</taxon>
        <taxon>Ranidae</taxon>
        <taxon>Staurois</taxon>
    </lineage>
</organism>
<feature type="region of interest" description="Disordered" evidence="1">
    <location>
        <begin position="1"/>
        <end position="34"/>
    </location>
</feature>
<evidence type="ECO:0000313" key="3">
    <source>
        <dbReference type="Proteomes" id="UP001162483"/>
    </source>
</evidence>
<name>A0ABN9CVK0_9NEOB</name>
<reference evidence="2" key="1">
    <citation type="submission" date="2023-05" db="EMBL/GenBank/DDBJ databases">
        <authorList>
            <person name="Stuckert A."/>
        </authorList>
    </citation>
    <scope>NUCLEOTIDE SEQUENCE</scope>
</reference>
<sequence length="79" mass="8465">MRIRTKIRAAAPPAQRNADPQVGAISSNGTQPTLENTTVLGTEVPVWAAFSEVQGLLPCMSRARESIQMNGLSQGRTDN</sequence>